<dbReference type="VEuPathDB" id="FungiDB:PLEOSDRAFT_1033697"/>
<comment type="similarity">
    <text evidence="1">Belongs to the WD repeat WDR55 family.</text>
</comment>
<organism evidence="8 9">
    <name type="scientific">Pleurotus ostreatus (strain PC15)</name>
    <name type="common">Oyster mushroom</name>
    <dbReference type="NCBI Taxonomy" id="1137138"/>
    <lineage>
        <taxon>Eukaryota</taxon>
        <taxon>Fungi</taxon>
        <taxon>Dikarya</taxon>
        <taxon>Basidiomycota</taxon>
        <taxon>Agaricomycotina</taxon>
        <taxon>Agaricomycetes</taxon>
        <taxon>Agaricomycetidae</taxon>
        <taxon>Agaricales</taxon>
        <taxon>Pleurotineae</taxon>
        <taxon>Pleurotaceae</taxon>
        <taxon>Pleurotus</taxon>
    </lineage>
</organism>
<dbReference type="PROSITE" id="PS50082">
    <property type="entry name" value="WD_REPEATS_2"/>
    <property type="match status" value="1"/>
</dbReference>
<dbReference type="Gene3D" id="2.130.10.10">
    <property type="entry name" value="YVTN repeat-like/Quinoprotein amine dehydrogenase"/>
    <property type="match status" value="1"/>
</dbReference>
<dbReference type="STRING" id="1137138.A0A067P8Z4"/>
<name>A0A067P8Z4_PLEO1</name>
<evidence type="ECO:0000256" key="3">
    <source>
        <dbReference type="ARBA" id="ARBA00022737"/>
    </source>
</evidence>
<evidence type="ECO:0000313" key="8">
    <source>
        <dbReference type="EMBL" id="KDQ32862.1"/>
    </source>
</evidence>
<feature type="compositionally biased region" description="Low complexity" evidence="7">
    <location>
        <begin position="313"/>
        <end position="324"/>
    </location>
</feature>
<feature type="region of interest" description="Disordered" evidence="7">
    <location>
        <begin position="295"/>
        <end position="338"/>
    </location>
</feature>
<evidence type="ECO:0000256" key="6">
    <source>
        <dbReference type="PROSITE-ProRule" id="PRU00221"/>
    </source>
</evidence>
<feature type="repeat" description="WD" evidence="6">
    <location>
        <begin position="92"/>
        <end position="132"/>
    </location>
</feature>
<dbReference type="PANTHER" id="PTHR44019">
    <property type="entry name" value="WD REPEAT-CONTAINING PROTEIN 55"/>
    <property type="match status" value="1"/>
</dbReference>
<evidence type="ECO:0000256" key="4">
    <source>
        <dbReference type="ARBA" id="ARBA00039238"/>
    </source>
</evidence>
<sequence>MSLDISLPDHPFDLVFHSEKAVVFTCLLSGRVLAYAYDDYGNSKKLWSSRPFKKSCRCLDITLDGRTIWCGGKGKALAAIDTTSGQVTDKRVGSHNASINRIKVLTDHLFATGDDDGVIKIWDQRKNESIRSYNHHFDYITDFLWLNSKKQLVTTSGDGTLSVIDVRSKQTKPVAQSEDQEDELLAIIPIIGETKFVVGTQLGILSIFNRSAGWGDCVDRVPGQAHLAPLTQHAAIDTSHLSVDTLLALPAPFRNNKGSTILTGSSDGFIRAVEILPTKLLGVVADHGDFPVEKMALGRGGGQPLGDSVPARSGLSTTSGDSDGPAVERSHGTPTEHWWLGSIGYDDSLKLTDLGRFFAEIDGKQAEELMGTSTPMGDDDGNAREEESPEVHTPMDEKVSNEDGNSDHSSGEEFASAPKKRKRLQKDPLIVKKKIGRNQLNVEGAFFAEL</sequence>
<evidence type="ECO:0000256" key="1">
    <source>
        <dbReference type="ARBA" id="ARBA00007625"/>
    </source>
</evidence>
<dbReference type="PANTHER" id="PTHR44019:SF20">
    <property type="entry name" value="WD REPEAT-CONTAINING PROTEIN 55"/>
    <property type="match status" value="1"/>
</dbReference>
<dbReference type="Proteomes" id="UP000027073">
    <property type="component" value="Unassembled WGS sequence"/>
</dbReference>
<dbReference type="HOGENOM" id="CLU_035848_2_1_1"/>
<feature type="region of interest" description="Disordered" evidence="7">
    <location>
        <begin position="365"/>
        <end position="428"/>
    </location>
</feature>
<dbReference type="InParanoid" id="A0A067P8Z4"/>
<dbReference type="EMBL" id="KL198004">
    <property type="protein sequence ID" value="KDQ32862.1"/>
    <property type="molecule type" value="Genomic_DNA"/>
</dbReference>
<reference evidence="9" key="1">
    <citation type="journal article" date="2014" name="Proc. Natl. Acad. Sci. U.S.A.">
        <title>Extensive sampling of basidiomycete genomes demonstrates inadequacy of the white-rot/brown-rot paradigm for wood decay fungi.</title>
        <authorList>
            <person name="Riley R."/>
            <person name="Salamov A.A."/>
            <person name="Brown D.W."/>
            <person name="Nagy L.G."/>
            <person name="Floudas D."/>
            <person name="Held B.W."/>
            <person name="Levasseur A."/>
            <person name="Lombard V."/>
            <person name="Morin E."/>
            <person name="Otillar R."/>
            <person name="Lindquist E.A."/>
            <person name="Sun H."/>
            <person name="LaButti K.M."/>
            <person name="Schmutz J."/>
            <person name="Jabbour D."/>
            <person name="Luo H."/>
            <person name="Baker S.E."/>
            <person name="Pisabarro A.G."/>
            <person name="Walton J.D."/>
            <person name="Blanchette R.A."/>
            <person name="Henrissat B."/>
            <person name="Martin F."/>
            <person name="Cullen D."/>
            <person name="Hibbett D.S."/>
            <person name="Grigoriev I.V."/>
        </authorList>
    </citation>
    <scope>NUCLEOTIDE SEQUENCE [LARGE SCALE GENOMIC DNA]</scope>
    <source>
        <strain evidence="9">PC15</strain>
    </source>
</reference>
<feature type="compositionally biased region" description="Basic and acidic residues" evidence="7">
    <location>
        <begin position="381"/>
        <end position="411"/>
    </location>
</feature>
<dbReference type="SMART" id="SM00320">
    <property type="entry name" value="WD40"/>
    <property type="match status" value="3"/>
</dbReference>
<evidence type="ECO:0000256" key="5">
    <source>
        <dbReference type="ARBA" id="ARBA00039514"/>
    </source>
</evidence>
<dbReference type="FunCoup" id="A0A067P8Z4">
    <property type="interactions" value="510"/>
</dbReference>
<dbReference type="InterPro" id="IPR036322">
    <property type="entry name" value="WD40_repeat_dom_sf"/>
</dbReference>
<accession>A0A067P8Z4</accession>
<evidence type="ECO:0000313" key="9">
    <source>
        <dbReference type="Proteomes" id="UP000027073"/>
    </source>
</evidence>
<evidence type="ECO:0000256" key="2">
    <source>
        <dbReference type="ARBA" id="ARBA00022574"/>
    </source>
</evidence>
<dbReference type="InterPro" id="IPR050505">
    <property type="entry name" value="WDR55/POC1"/>
</dbReference>
<dbReference type="AlphaFoldDB" id="A0A067P8Z4"/>
<protein>
    <recommendedName>
        <fullName evidence="4">WD repeat-containing protein JIP5</fullName>
    </recommendedName>
    <alternativeName>
        <fullName evidence="5">WD repeat-containing protein jip5</fullName>
    </alternativeName>
</protein>
<dbReference type="Pfam" id="PF24796">
    <property type="entry name" value="WDR55"/>
    <property type="match status" value="1"/>
</dbReference>
<keyword evidence="2 6" id="KW-0853">WD repeat</keyword>
<dbReference type="InterPro" id="IPR001680">
    <property type="entry name" value="WD40_rpt"/>
</dbReference>
<keyword evidence="3" id="KW-0677">Repeat</keyword>
<gene>
    <name evidence="8" type="ORF">PLEOSDRAFT_1033697</name>
</gene>
<proteinExistence type="inferred from homology"/>
<dbReference type="SUPFAM" id="SSF50978">
    <property type="entry name" value="WD40 repeat-like"/>
    <property type="match status" value="1"/>
</dbReference>
<dbReference type="PROSITE" id="PS50294">
    <property type="entry name" value="WD_REPEATS_REGION"/>
    <property type="match status" value="1"/>
</dbReference>
<evidence type="ECO:0000256" key="7">
    <source>
        <dbReference type="SAM" id="MobiDB-lite"/>
    </source>
</evidence>
<dbReference type="InterPro" id="IPR015943">
    <property type="entry name" value="WD40/YVTN_repeat-like_dom_sf"/>
</dbReference>
<dbReference type="OrthoDB" id="2288928at2759"/>